<keyword evidence="2" id="KW-0813">Transport</keyword>
<keyword evidence="8" id="KW-1185">Reference proteome</keyword>
<dbReference type="EMBL" id="QJNS01000166">
    <property type="protein sequence ID" value="RYO84296.1"/>
    <property type="molecule type" value="Genomic_DNA"/>
</dbReference>
<sequence>MTDYDATAHMSAELHDAAISAPVAIVQAIVVFWFFCWLLSIAFGFGTADLDGVLSSPLGNPAAQGFYECRRVWAVVIFCYRFNLIALGSTQTINGILGATAPAMGLSYVAVIAARVYYDKEYQINMGPFTLGRWPKPIKVVAIVWVILFLPLTYPVTALNMNYALCIAAFIALFAITWWFYIGLVTLTKDQVHSS</sequence>
<evidence type="ECO:0000256" key="4">
    <source>
        <dbReference type="ARBA" id="ARBA00022989"/>
    </source>
</evidence>
<feature type="transmembrane region" description="Helical" evidence="6">
    <location>
        <begin position="96"/>
        <end position="118"/>
    </location>
</feature>
<keyword evidence="4 6" id="KW-1133">Transmembrane helix</keyword>
<name>A0ABY0H4E1_9PEZI</name>
<evidence type="ECO:0000256" key="6">
    <source>
        <dbReference type="SAM" id="Phobius"/>
    </source>
</evidence>
<evidence type="ECO:0000256" key="3">
    <source>
        <dbReference type="ARBA" id="ARBA00022692"/>
    </source>
</evidence>
<keyword evidence="3 6" id="KW-0812">Transmembrane</keyword>
<feature type="transmembrane region" description="Helical" evidence="6">
    <location>
        <begin position="24"/>
        <end position="45"/>
    </location>
</feature>
<evidence type="ECO:0000313" key="8">
    <source>
        <dbReference type="Proteomes" id="UP000294003"/>
    </source>
</evidence>
<accession>A0ABY0H4E1</accession>
<dbReference type="PANTHER" id="PTHR45649">
    <property type="entry name" value="AMINO-ACID PERMEASE BAT1"/>
    <property type="match status" value="1"/>
</dbReference>
<evidence type="ECO:0000313" key="7">
    <source>
        <dbReference type="EMBL" id="RYO84296.1"/>
    </source>
</evidence>
<organism evidence="7 8">
    <name type="scientific">Monosporascus cannonballus</name>
    <dbReference type="NCBI Taxonomy" id="155416"/>
    <lineage>
        <taxon>Eukaryota</taxon>
        <taxon>Fungi</taxon>
        <taxon>Dikarya</taxon>
        <taxon>Ascomycota</taxon>
        <taxon>Pezizomycotina</taxon>
        <taxon>Sordariomycetes</taxon>
        <taxon>Xylariomycetidae</taxon>
        <taxon>Xylariales</taxon>
        <taxon>Xylariales incertae sedis</taxon>
        <taxon>Monosporascus</taxon>
    </lineage>
</organism>
<evidence type="ECO:0008006" key="9">
    <source>
        <dbReference type="Google" id="ProtNLM"/>
    </source>
</evidence>
<comment type="subcellular location">
    <subcellularLocation>
        <location evidence="1">Membrane</location>
        <topology evidence="1">Multi-pass membrane protein</topology>
    </subcellularLocation>
</comment>
<reference evidence="7 8" key="1">
    <citation type="submission" date="2018-06" db="EMBL/GenBank/DDBJ databases">
        <title>Complete Genomes of Monosporascus.</title>
        <authorList>
            <person name="Robinson A.J."/>
            <person name="Natvig D.O."/>
        </authorList>
    </citation>
    <scope>NUCLEOTIDE SEQUENCE [LARGE SCALE GENOMIC DNA]</scope>
    <source>
        <strain evidence="7 8">CBS 609.92</strain>
    </source>
</reference>
<protein>
    <recommendedName>
        <fullName evidence="9">Amino acid permease/ SLC12A domain-containing protein</fullName>
    </recommendedName>
</protein>
<evidence type="ECO:0000256" key="5">
    <source>
        <dbReference type="ARBA" id="ARBA00023136"/>
    </source>
</evidence>
<comment type="caution">
    <text evidence="7">The sequence shown here is derived from an EMBL/GenBank/DDBJ whole genome shotgun (WGS) entry which is preliminary data.</text>
</comment>
<keyword evidence="5 6" id="KW-0472">Membrane</keyword>
<evidence type="ECO:0000256" key="2">
    <source>
        <dbReference type="ARBA" id="ARBA00022448"/>
    </source>
</evidence>
<feature type="transmembrane region" description="Helical" evidence="6">
    <location>
        <begin position="162"/>
        <end position="187"/>
    </location>
</feature>
<proteinExistence type="predicted"/>
<dbReference type="PANTHER" id="PTHR45649:SF10">
    <property type="entry name" value="AMINO ACID TRANSPORTER (EUROFUNG)"/>
    <property type="match status" value="1"/>
</dbReference>
<gene>
    <name evidence="7" type="ORF">DL762_005737</name>
</gene>
<dbReference type="Proteomes" id="UP000294003">
    <property type="component" value="Unassembled WGS sequence"/>
</dbReference>
<feature type="transmembrane region" description="Helical" evidence="6">
    <location>
        <begin position="138"/>
        <end position="156"/>
    </location>
</feature>
<evidence type="ECO:0000256" key="1">
    <source>
        <dbReference type="ARBA" id="ARBA00004141"/>
    </source>
</evidence>